<accession>A0A1U8AHE7</accession>
<feature type="transmembrane region" description="Helical" evidence="4">
    <location>
        <begin position="52"/>
        <end position="79"/>
    </location>
</feature>
<dbReference type="Proteomes" id="UP000189703">
    <property type="component" value="Unplaced"/>
</dbReference>
<dbReference type="PANTHER" id="PTHR31234:SF35">
    <property type="entry name" value="LATE EMBRYOGENESIS ABUNDANT (LEA) HYDROXYPROLINE-RICH GLYCOPROTEIN FAMILY"/>
    <property type="match status" value="1"/>
</dbReference>
<sequence>MKMAATSVPVLQKPPGYRDPNAPLPSVKKPPQIRKLPPSFYPKRRRRGCCRLCCCFLCIFIFTLAFLLVLAGALFYVWFEPKLPTFYLQSFKIPRLDISVKPDGTYLDCQTDVRFEVTNPNHKITFNYGRSQVRMTVGEDDVALGSAFIPGFRQEQKNTTVLKFGTQANHMLIDDNIGTKLKGGFRSKQLMVFVEVRTRVGLGLGGWKMGMLGIKVLCGDVSLKKLDGGAMPRCKVNLLNWINIH</sequence>
<keyword evidence="2 4" id="KW-0472">Membrane</keyword>
<feature type="region of interest" description="Disordered" evidence="3">
    <location>
        <begin position="1"/>
        <end position="25"/>
    </location>
</feature>
<dbReference type="GO" id="GO:0016020">
    <property type="term" value="C:membrane"/>
    <property type="evidence" value="ECO:0007669"/>
    <property type="project" value="UniProtKB-SubCell"/>
</dbReference>
<evidence type="ECO:0000313" key="6">
    <source>
        <dbReference type="RefSeq" id="XP_010261480.1"/>
    </source>
</evidence>
<protein>
    <submittedName>
        <fullName evidence="6">Uncharacterized protein LOC104600302</fullName>
    </submittedName>
</protein>
<dbReference type="OrthoDB" id="777695at2759"/>
<keyword evidence="5" id="KW-1185">Reference proteome</keyword>
<evidence type="ECO:0000256" key="1">
    <source>
        <dbReference type="ARBA" id="ARBA00004370"/>
    </source>
</evidence>
<dbReference type="InterPro" id="IPR044839">
    <property type="entry name" value="NDR1-like"/>
</dbReference>
<organism evidence="5 6">
    <name type="scientific">Nelumbo nucifera</name>
    <name type="common">Sacred lotus</name>
    <dbReference type="NCBI Taxonomy" id="4432"/>
    <lineage>
        <taxon>Eukaryota</taxon>
        <taxon>Viridiplantae</taxon>
        <taxon>Streptophyta</taxon>
        <taxon>Embryophyta</taxon>
        <taxon>Tracheophyta</taxon>
        <taxon>Spermatophyta</taxon>
        <taxon>Magnoliopsida</taxon>
        <taxon>Proteales</taxon>
        <taxon>Nelumbonaceae</taxon>
        <taxon>Nelumbo</taxon>
    </lineage>
</organism>
<dbReference type="GO" id="GO:0098542">
    <property type="term" value="P:defense response to other organism"/>
    <property type="evidence" value="ECO:0007669"/>
    <property type="project" value="InterPro"/>
</dbReference>
<evidence type="ECO:0000256" key="4">
    <source>
        <dbReference type="SAM" id="Phobius"/>
    </source>
</evidence>
<evidence type="ECO:0000313" key="5">
    <source>
        <dbReference type="Proteomes" id="UP000189703"/>
    </source>
</evidence>
<dbReference type="eggNOG" id="ENOG502RXF8">
    <property type="taxonomic scope" value="Eukaryota"/>
</dbReference>
<evidence type="ECO:0000256" key="2">
    <source>
        <dbReference type="ARBA" id="ARBA00023136"/>
    </source>
</evidence>
<name>A0A1U8AHE7_NELNU</name>
<proteinExistence type="predicted"/>
<gene>
    <name evidence="6" type="primary">LOC104600302</name>
</gene>
<keyword evidence="4" id="KW-1133">Transmembrane helix</keyword>
<reference evidence="6" key="1">
    <citation type="submission" date="2025-08" db="UniProtKB">
        <authorList>
            <consortium name="RefSeq"/>
        </authorList>
    </citation>
    <scope>IDENTIFICATION</scope>
</reference>
<evidence type="ECO:0000256" key="3">
    <source>
        <dbReference type="SAM" id="MobiDB-lite"/>
    </source>
</evidence>
<keyword evidence="4" id="KW-0812">Transmembrane</keyword>
<dbReference type="OMA" id="PTIPIQM"/>
<dbReference type="AlphaFoldDB" id="A0A1U8AHE7"/>
<comment type="subcellular location">
    <subcellularLocation>
        <location evidence="1">Membrane</location>
    </subcellularLocation>
</comment>
<dbReference type="KEGG" id="nnu:104600302"/>
<dbReference type="InParanoid" id="A0A1U8AHE7"/>
<dbReference type="PANTHER" id="PTHR31234">
    <property type="entry name" value="LATE EMBRYOGENESIS ABUNDANT (LEA) HYDROXYPROLINE-RICH GLYCOPROTEIN FAMILY"/>
    <property type="match status" value="1"/>
</dbReference>
<dbReference type="RefSeq" id="XP_010261480.1">
    <property type="nucleotide sequence ID" value="XM_010263178.2"/>
</dbReference>
<dbReference type="GeneID" id="104600302"/>